<sequence>MNYTWKCVDCGVAERHVSQSANPYLVGFEIYSEHGARSPGCTNLALEIIECDAETFIRSESFQSEVRRIKRIGGFVEVHKNTIALYRGVVPQVTIDMFADRLRRLDQSKLLDIVVSIKNRP</sequence>
<protein>
    <submittedName>
        <fullName evidence="1">Uncharacterized protein</fullName>
    </submittedName>
</protein>
<dbReference type="Proteomes" id="UP000177122">
    <property type="component" value="Unassembled WGS sequence"/>
</dbReference>
<comment type="caution">
    <text evidence="1">The sequence shown here is derived from an EMBL/GenBank/DDBJ whole genome shotgun (WGS) entry which is preliminary data.</text>
</comment>
<name>A0A1G2CW47_9BACT</name>
<accession>A0A1G2CW47</accession>
<dbReference type="EMBL" id="MHLI01000017">
    <property type="protein sequence ID" value="OGZ04940.1"/>
    <property type="molecule type" value="Genomic_DNA"/>
</dbReference>
<reference evidence="1 2" key="1">
    <citation type="journal article" date="2016" name="Nat. Commun.">
        <title>Thousands of microbial genomes shed light on interconnected biogeochemical processes in an aquifer system.</title>
        <authorList>
            <person name="Anantharaman K."/>
            <person name="Brown C.T."/>
            <person name="Hug L.A."/>
            <person name="Sharon I."/>
            <person name="Castelle C.J."/>
            <person name="Probst A.J."/>
            <person name="Thomas B.C."/>
            <person name="Singh A."/>
            <person name="Wilkins M.J."/>
            <person name="Karaoz U."/>
            <person name="Brodie E.L."/>
            <person name="Williams K.H."/>
            <person name="Hubbard S.S."/>
            <person name="Banfield J.F."/>
        </authorList>
    </citation>
    <scope>NUCLEOTIDE SEQUENCE [LARGE SCALE GENOMIC DNA]</scope>
</reference>
<proteinExistence type="predicted"/>
<evidence type="ECO:0000313" key="1">
    <source>
        <dbReference type="EMBL" id="OGZ04940.1"/>
    </source>
</evidence>
<dbReference type="AlphaFoldDB" id="A0A1G2CW47"/>
<evidence type="ECO:0000313" key="2">
    <source>
        <dbReference type="Proteomes" id="UP000177122"/>
    </source>
</evidence>
<gene>
    <name evidence="1" type="ORF">A2845_04365</name>
</gene>
<organism evidence="1 2">
    <name type="scientific">Candidatus Lloydbacteria bacterium RIFCSPHIGHO2_01_FULL_49_22</name>
    <dbReference type="NCBI Taxonomy" id="1798658"/>
    <lineage>
        <taxon>Bacteria</taxon>
        <taxon>Candidatus Lloydiibacteriota</taxon>
    </lineage>
</organism>